<reference evidence="1 2" key="1">
    <citation type="submission" date="2023-07" db="EMBL/GenBank/DDBJ databases">
        <title>Sorghum-associated microbial communities from plants grown in Nebraska, USA.</title>
        <authorList>
            <person name="Schachtman D."/>
        </authorList>
    </citation>
    <scope>NUCLEOTIDE SEQUENCE [LARGE SCALE GENOMIC DNA]</scope>
    <source>
        <strain evidence="1 2">BE240</strain>
    </source>
</reference>
<evidence type="ECO:0000313" key="2">
    <source>
        <dbReference type="Proteomes" id="UP001265550"/>
    </source>
</evidence>
<sequence>MADLTGQVGELRMSVQVIRKATGAVENYEVVGAATKEQAEALGAVMADEAEKKED</sequence>
<name>A0ABU1V9L2_9BURK</name>
<gene>
    <name evidence="1" type="ORF">J2X09_001884</name>
</gene>
<dbReference type="EMBL" id="JAVDWE010000004">
    <property type="protein sequence ID" value="MDR7094146.1"/>
    <property type="molecule type" value="Genomic_DNA"/>
</dbReference>
<comment type="caution">
    <text evidence="1">The sequence shown here is derived from an EMBL/GenBank/DDBJ whole genome shotgun (WGS) entry which is preliminary data.</text>
</comment>
<organism evidence="1 2">
    <name type="scientific">Hydrogenophaga laconesensis</name>
    <dbReference type="NCBI Taxonomy" id="1805971"/>
    <lineage>
        <taxon>Bacteria</taxon>
        <taxon>Pseudomonadati</taxon>
        <taxon>Pseudomonadota</taxon>
        <taxon>Betaproteobacteria</taxon>
        <taxon>Burkholderiales</taxon>
        <taxon>Comamonadaceae</taxon>
        <taxon>Hydrogenophaga</taxon>
    </lineage>
</organism>
<dbReference type="RefSeq" id="WP_204733147.1">
    <property type="nucleotide sequence ID" value="NZ_JAVDWE010000004.1"/>
</dbReference>
<keyword evidence="2" id="KW-1185">Reference proteome</keyword>
<evidence type="ECO:0000313" key="1">
    <source>
        <dbReference type="EMBL" id="MDR7094146.1"/>
    </source>
</evidence>
<protein>
    <submittedName>
        <fullName evidence="1">Uncharacterized protein</fullName>
    </submittedName>
</protein>
<accession>A0ABU1V9L2</accession>
<proteinExistence type="predicted"/>
<dbReference type="Proteomes" id="UP001265550">
    <property type="component" value="Unassembled WGS sequence"/>
</dbReference>